<proteinExistence type="predicted"/>
<feature type="transmembrane region" description="Helical" evidence="1">
    <location>
        <begin position="103"/>
        <end position="133"/>
    </location>
</feature>
<protein>
    <recommendedName>
        <fullName evidence="4">Holin-X, holin superfamily III</fullName>
    </recommendedName>
</protein>
<feature type="transmembrane region" description="Helical" evidence="1">
    <location>
        <begin position="59"/>
        <end position="83"/>
    </location>
</feature>
<evidence type="ECO:0000313" key="3">
    <source>
        <dbReference type="Proteomes" id="UP001229355"/>
    </source>
</evidence>
<keyword evidence="1" id="KW-0472">Membrane</keyword>
<keyword evidence="3" id="KW-1185">Reference proteome</keyword>
<evidence type="ECO:0008006" key="4">
    <source>
        <dbReference type="Google" id="ProtNLM"/>
    </source>
</evidence>
<dbReference type="Proteomes" id="UP001229355">
    <property type="component" value="Chromosome 1"/>
</dbReference>
<reference evidence="2 3" key="1">
    <citation type="submission" date="2023-03" db="EMBL/GenBank/DDBJ databases">
        <authorList>
            <person name="Kaur S."/>
            <person name="Espinosa-Saiz D."/>
            <person name="Velazquez E."/>
            <person name="Menendez E."/>
            <person name="diCenzo G.C."/>
        </authorList>
    </citation>
    <scope>NUCLEOTIDE SEQUENCE [LARGE SCALE GENOMIC DNA]</scope>
    <source>
        <strain evidence="2 3">LMG 24692</strain>
    </source>
</reference>
<accession>A0ABY8D515</accession>
<organism evidence="2 3">
    <name type="scientific">Sinorhizobium garamanticum</name>
    <dbReference type="NCBI Taxonomy" id="680247"/>
    <lineage>
        <taxon>Bacteria</taxon>
        <taxon>Pseudomonadati</taxon>
        <taxon>Pseudomonadota</taxon>
        <taxon>Alphaproteobacteria</taxon>
        <taxon>Hyphomicrobiales</taxon>
        <taxon>Rhizobiaceae</taxon>
        <taxon>Sinorhizobium/Ensifer group</taxon>
        <taxon>Sinorhizobium</taxon>
    </lineage>
</organism>
<feature type="transmembrane region" description="Helical" evidence="1">
    <location>
        <begin position="28"/>
        <end position="52"/>
    </location>
</feature>
<keyword evidence="1" id="KW-1133">Transmembrane helix</keyword>
<keyword evidence="1" id="KW-0812">Transmembrane</keyword>
<evidence type="ECO:0000313" key="2">
    <source>
        <dbReference type="EMBL" id="WEX85950.1"/>
    </source>
</evidence>
<evidence type="ECO:0000256" key="1">
    <source>
        <dbReference type="SAM" id="Phobius"/>
    </source>
</evidence>
<name>A0ABY8D515_9HYPH</name>
<gene>
    <name evidence="2" type="ORF">PZN02_002193</name>
</gene>
<dbReference type="EMBL" id="CP120373">
    <property type="protein sequence ID" value="WEX85950.1"/>
    <property type="molecule type" value="Genomic_DNA"/>
</dbReference>
<dbReference type="RefSeq" id="WP_280658031.1">
    <property type="nucleotide sequence ID" value="NZ_CP120373.1"/>
</dbReference>
<sequence length="143" mass="15118">MGTLGAALSALLAVDVAAATSRYRRNAMLWAIIATLLVTAYVFALAAVTLFLAMRYSPVAVAATIAIVLFVTALLLFAVMAGLRARDRRLAEERRRRAAMQTNLALVAAAGMLRTQPLLAVATAVAVGALLGLGTGRHRNEQR</sequence>